<dbReference type="Pfam" id="PF01336">
    <property type="entry name" value="tRNA_anti-codon"/>
    <property type="match status" value="1"/>
</dbReference>
<accession>A0A7X0LTU9</accession>
<comment type="subcellular location">
    <subcellularLocation>
        <location evidence="2 13">Cytoplasm</location>
    </subcellularLocation>
</comment>
<dbReference type="Gene3D" id="6.10.140.1510">
    <property type="match status" value="1"/>
</dbReference>
<dbReference type="InterPro" id="IPR012337">
    <property type="entry name" value="RNaseH-like_sf"/>
</dbReference>
<dbReference type="Gene3D" id="3.20.20.140">
    <property type="entry name" value="Metal-dependent hydrolases"/>
    <property type="match status" value="1"/>
</dbReference>
<reference evidence="16 17" key="1">
    <citation type="submission" date="2020-08" db="EMBL/GenBank/DDBJ databases">
        <title>Genomic Encyclopedia of Type Strains, Phase IV (KMG-IV): sequencing the most valuable type-strain genomes for metagenomic binning, comparative biology and taxonomic classification.</title>
        <authorList>
            <person name="Goeker M."/>
        </authorList>
    </citation>
    <scope>NUCLEOTIDE SEQUENCE [LARGE SCALE GENOMIC DNA]</scope>
    <source>
        <strain evidence="16 17">DSM 5391</strain>
    </source>
</reference>
<dbReference type="Pfam" id="PF07733">
    <property type="entry name" value="DNA_pol3_alpha"/>
    <property type="match status" value="2"/>
</dbReference>
<dbReference type="Pfam" id="PF14579">
    <property type="entry name" value="HHH_6"/>
    <property type="match status" value="1"/>
</dbReference>
<keyword evidence="3 13" id="KW-0963">Cytoplasm</keyword>
<dbReference type="GO" id="GO:0005737">
    <property type="term" value="C:cytoplasm"/>
    <property type="evidence" value="ECO:0007669"/>
    <property type="project" value="UniProtKB-SubCell"/>
</dbReference>
<evidence type="ECO:0000256" key="9">
    <source>
        <dbReference type="ARBA" id="ARBA00022839"/>
    </source>
</evidence>
<dbReference type="GO" id="GO:0003677">
    <property type="term" value="F:DNA binding"/>
    <property type="evidence" value="ECO:0007669"/>
    <property type="project" value="UniProtKB-UniRule"/>
</dbReference>
<dbReference type="Gene3D" id="3.30.420.10">
    <property type="entry name" value="Ribonuclease H-like superfamily/Ribonuclease H"/>
    <property type="match status" value="1"/>
</dbReference>
<dbReference type="Pfam" id="PF00929">
    <property type="entry name" value="RNase_T"/>
    <property type="match status" value="1"/>
</dbReference>
<dbReference type="InterPro" id="IPR006308">
    <property type="entry name" value="Pol_III_a_PolC-type_gram_pos"/>
</dbReference>
<gene>
    <name evidence="13" type="primary">polC</name>
    <name evidence="16" type="ORF">HNR53_000466</name>
</gene>
<keyword evidence="5 13" id="KW-0548">Nucleotidyltransferase</keyword>
<dbReference type="Proteomes" id="UP000531594">
    <property type="component" value="Unassembled WGS sequence"/>
</dbReference>
<evidence type="ECO:0000256" key="11">
    <source>
        <dbReference type="ARBA" id="ARBA00025611"/>
    </source>
</evidence>
<comment type="caution">
    <text evidence="16">The sequence shown here is derived from an EMBL/GenBank/DDBJ whole genome shotgun (WGS) entry which is preliminary data.</text>
</comment>
<evidence type="ECO:0000256" key="6">
    <source>
        <dbReference type="ARBA" id="ARBA00022705"/>
    </source>
</evidence>
<dbReference type="SUPFAM" id="SSF53098">
    <property type="entry name" value="Ribonuclease H-like"/>
    <property type="match status" value="1"/>
</dbReference>
<comment type="function">
    <text evidence="1 13">Required for replicative DNA synthesis. This DNA polymerase also exhibits 3' to 5' exonuclease activity.</text>
</comment>
<evidence type="ECO:0000256" key="13">
    <source>
        <dbReference type="HAMAP-Rule" id="MF_00356"/>
    </source>
</evidence>
<dbReference type="Gene3D" id="1.10.150.700">
    <property type="entry name" value="PolC, middle finger domain"/>
    <property type="match status" value="1"/>
</dbReference>
<sequence length="1439" mass="162819">MSMDSGRIERFQLLLQQLQLTEDAIMPYFSNAQIEKLVIEKKARKWHFHFLFEKILPYKVFRALSDQLEKTFSYIAQTSFSIRVLDTHYTEKLIAEYWQTCIQEIDGISPPVLKLLNEQIPSLQGNKLQIKVRNEMESMSIKKKYTSLISQVFTEYGFPQLMFDTEISTEAANEQYEEFIKAKQKEDAERGLQALMDMQKKEEKEAVEGVEYSGPLMIGLTIRDDVEFKRLEEIVDEERRIAIEGYVFSAETKELRSGRTLLTFKITDYTSSIMVKMFSRDKEDAALFGLVKKGMWLKVRGSIQNDTFVRDLVMIGNDINEITPPSRKDTAPEEEKRVELHLHTPMSQMDAVTPVSALISQAKKWGHKAIAVTDHAGAQSFPEAFGAGKKNDIKILYGVEANLVDDGVPIAYHSAHRKLEDDTFVVFDVETTGLSAVYDTVIELAAVKIHNGEIVDRFESFANPHHPLSATIINLTGITDDLLVNAPEVEAVLKRFHTWTGDAVLVAHNASFDMGFLNVGYKSIGLPKAANPVIDTLELGRFLYPEMKNHRLNTLAKKLNVELTQHHRAIYDAEATGYILLKMLKDANEKGVEFHDQLNDNMGKGNAYQRARPRHCILMAQNDTGLKNLFKLVSIAHIQYFYRVPRIPRSILQKYREGIIVGSACDKGEVFEGMMQKSPDEVEKVAEFYDYLEVHPKEVYRPLIEMELIKDEKALEEIIGNIVKLGEKLNIPVVATGNVHYLNPNDKIYRKILINSQGGANPLNRHELPDVHFRTTNEMLDAFAFLGKEKAKEIVVDNTNKIADMVDEIKPIKDDLYTPKIEGAEDEMRNLSYTMARKIYGDPLPEIVEARLEKELASIIGNGFSVIYLISHKLVKKSLDDGYLVGSRGSVGSSFVATMTEITEVNPLPPHYVCPECKHSEFFNDGSVGSGFDLPNKDCPKCGTQYKKDGHDIPFETFLGFKGDKVPDIDLNFSGEYQARAHDYTKVLFGEDNVYRAGTIGTVADKTAFGYVKAYQNDNNLQFRGAEVERLATGCTGVKRTTGQHPGGIIVIPDYMDVYDFSPIQFPADDRNSEWRTTHFDFHSIHDNVLKLDILGHDDPTVIRMLQDLSGIDPKTIPVDDREVMKIFTSTEPLGVTEEQINCKTGTLGIPEFGTRFVRQMLEDTKPTTFSELLQISGLSHGTDVWLGNAQELIQNNICTLKEVIGCRDDIMVYLIYQGLESSFAFKIMESVRKGKGLTDEMEEEMRKNEVPEWYIDSCKKIKYMFPKAHAAAYVLMAVRIAYFKVHHPLWYYAAYFTVRAEDFDVEAMVKGPAAIRAIIDEINGKGLDASTKEKNLLTVLELALEMTERGFSFKKIDLYHSSANEFIIDGKSLIPPFNAIPGLGTNAAFNIVKARKDGEFLSKEDLQQRGKVSKTILEYLDSQGCLESLPDQNQLSLF</sequence>
<dbReference type="InterPro" id="IPR036397">
    <property type="entry name" value="RNaseH_sf"/>
</dbReference>
<dbReference type="Pfam" id="PF11490">
    <property type="entry name" value="DNA_pol3_a_NII"/>
    <property type="match status" value="1"/>
</dbReference>
<comment type="function">
    <text evidence="11">DNA polymerase III is a complex, multichain enzyme responsible for most of the replicative synthesis in bacteria. This DNA polymerase also exhibits 3' to 5' exonuclease activity. The alpha chain is the DNA polymerase.</text>
</comment>
<dbReference type="InterPro" id="IPR028112">
    <property type="entry name" value="DNA_PolC-type_N_I"/>
</dbReference>
<dbReference type="SMART" id="SM00481">
    <property type="entry name" value="POLIIIAc"/>
    <property type="match status" value="1"/>
</dbReference>
<name>A0A7X0LTU9_9BACI</name>
<dbReference type="SUPFAM" id="SSF50249">
    <property type="entry name" value="Nucleic acid-binding proteins"/>
    <property type="match status" value="1"/>
</dbReference>
<feature type="domain" description="Polymerase/histidinol phosphatase N-terminal" evidence="15">
    <location>
        <begin position="338"/>
        <end position="405"/>
    </location>
</feature>
<dbReference type="PANTHER" id="PTHR32294">
    <property type="entry name" value="DNA POLYMERASE III SUBUNIT ALPHA"/>
    <property type="match status" value="1"/>
</dbReference>
<evidence type="ECO:0000256" key="5">
    <source>
        <dbReference type="ARBA" id="ARBA00022695"/>
    </source>
</evidence>
<protein>
    <recommendedName>
        <fullName evidence="13">DNA polymerase III PolC-type</fullName>
        <shortName evidence="13">PolIII</shortName>
        <ecNumber evidence="13">2.7.7.7</ecNumber>
    </recommendedName>
</protein>
<evidence type="ECO:0000256" key="1">
    <source>
        <dbReference type="ARBA" id="ARBA00003452"/>
    </source>
</evidence>
<dbReference type="InterPro" id="IPR012340">
    <property type="entry name" value="NA-bd_OB-fold"/>
</dbReference>
<dbReference type="InterPro" id="IPR029460">
    <property type="entry name" value="DNAPol_HHH"/>
</dbReference>
<keyword evidence="10 13" id="KW-0239">DNA-directed DNA polymerase</keyword>
<dbReference type="PANTHER" id="PTHR32294:SF5">
    <property type="entry name" value="DNA POLYMERASE III POLC-TYPE"/>
    <property type="match status" value="1"/>
</dbReference>
<evidence type="ECO:0000256" key="12">
    <source>
        <dbReference type="ARBA" id="ARBA00049244"/>
    </source>
</evidence>
<dbReference type="CDD" id="cd06127">
    <property type="entry name" value="DEDDh"/>
    <property type="match status" value="1"/>
</dbReference>
<evidence type="ECO:0000256" key="10">
    <source>
        <dbReference type="ARBA" id="ARBA00022932"/>
    </source>
</evidence>
<dbReference type="InterPro" id="IPR024754">
    <property type="entry name" value="DNA_PolC-like_N_II"/>
</dbReference>
<evidence type="ECO:0000256" key="7">
    <source>
        <dbReference type="ARBA" id="ARBA00022722"/>
    </source>
</evidence>
<evidence type="ECO:0000259" key="14">
    <source>
        <dbReference type="SMART" id="SM00479"/>
    </source>
</evidence>
<dbReference type="GO" id="GO:0008408">
    <property type="term" value="F:3'-5' exonuclease activity"/>
    <property type="evidence" value="ECO:0007669"/>
    <property type="project" value="UniProtKB-UniRule"/>
</dbReference>
<dbReference type="InterPro" id="IPR004013">
    <property type="entry name" value="PHP_dom"/>
</dbReference>
<dbReference type="FunFam" id="3.30.420.10:FF:000045">
    <property type="entry name" value="3'-5' exonuclease DinG"/>
    <property type="match status" value="1"/>
</dbReference>
<keyword evidence="6 13" id="KW-0235">DNA replication</keyword>
<dbReference type="Gene3D" id="2.40.50.140">
    <property type="entry name" value="Nucleic acid-binding proteins"/>
    <property type="match status" value="1"/>
</dbReference>
<dbReference type="InterPro" id="IPR013520">
    <property type="entry name" value="Ribonucl_H"/>
</dbReference>
<dbReference type="NCBIfam" id="TIGR00573">
    <property type="entry name" value="dnaq"/>
    <property type="match status" value="1"/>
</dbReference>
<evidence type="ECO:0000313" key="16">
    <source>
        <dbReference type="EMBL" id="MBB6443878.1"/>
    </source>
</evidence>
<dbReference type="EMBL" id="JACHGK010000001">
    <property type="protein sequence ID" value="MBB6443878.1"/>
    <property type="molecule type" value="Genomic_DNA"/>
</dbReference>
<dbReference type="CDD" id="cd07435">
    <property type="entry name" value="PHP_PolIIIA_POLC"/>
    <property type="match status" value="1"/>
</dbReference>
<dbReference type="GO" id="GO:0003887">
    <property type="term" value="F:DNA-directed DNA polymerase activity"/>
    <property type="evidence" value="ECO:0007669"/>
    <property type="project" value="UniProtKB-UniRule"/>
</dbReference>
<evidence type="ECO:0000259" key="15">
    <source>
        <dbReference type="SMART" id="SM00481"/>
    </source>
</evidence>
<comment type="similarity">
    <text evidence="13">Belongs to the DNA polymerase type-C family. PolC subfamily.</text>
</comment>
<dbReference type="Gene3D" id="3.30.1900.20">
    <property type="match status" value="2"/>
</dbReference>
<organism evidence="16 17">
    <name type="scientific">Bacillus benzoevorans</name>
    <dbReference type="NCBI Taxonomy" id="1456"/>
    <lineage>
        <taxon>Bacteria</taxon>
        <taxon>Bacillati</taxon>
        <taxon>Bacillota</taxon>
        <taxon>Bacilli</taxon>
        <taxon>Bacillales</taxon>
        <taxon>Bacillaceae</taxon>
        <taxon>Bacillus</taxon>
    </lineage>
</organism>
<dbReference type="InterPro" id="IPR011708">
    <property type="entry name" value="DNA_pol3_alpha_NTPase_dom"/>
</dbReference>
<keyword evidence="17" id="KW-1185">Reference proteome</keyword>
<dbReference type="NCBIfam" id="TIGR01405">
    <property type="entry name" value="polC_Gram_pos"/>
    <property type="match status" value="1"/>
</dbReference>
<keyword evidence="9 13" id="KW-0269">Exonuclease</keyword>
<dbReference type="CDD" id="cd04484">
    <property type="entry name" value="polC_OBF"/>
    <property type="match status" value="1"/>
</dbReference>
<comment type="catalytic activity">
    <reaction evidence="12 13">
        <text>DNA(n) + a 2'-deoxyribonucleoside 5'-triphosphate = DNA(n+1) + diphosphate</text>
        <dbReference type="Rhea" id="RHEA:22508"/>
        <dbReference type="Rhea" id="RHEA-COMP:17339"/>
        <dbReference type="Rhea" id="RHEA-COMP:17340"/>
        <dbReference type="ChEBI" id="CHEBI:33019"/>
        <dbReference type="ChEBI" id="CHEBI:61560"/>
        <dbReference type="ChEBI" id="CHEBI:173112"/>
        <dbReference type="EC" id="2.7.7.7"/>
    </reaction>
</comment>
<dbReference type="NCBIfam" id="NF001688">
    <property type="entry name" value="PRK00448.1"/>
    <property type="match status" value="1"/>
</dbReference>
<dbReference type="Gene3D" id="1.10.150.870">
    <property type="match status" value="1"/>
</dbReference>
<dbReference type="RefSeq" id="WP_184522357.1">
    <property type="nucleotide sequence ID" value="NZ_JACHGK010000001.1"/>
</dbReference>
<dbReference type="SMART" id="SM00479">
    <property type="entry name" value="EXOIII"/>
    <property type="match status" value="1"/>
</dbReference>
<evidence type="ECO:0000256" key="2">
    <source>
        <dbReference type="ARBA" id="ARBA00004496"/>
    </source>
</evidence>
<dbReference type="Pfam" id="PF02811">
    <property type="entry name" value="PHP"/>
    <property type="match status" value="1"/>
</dbReference>
<evidence type="ECO:0000256" key="3">
    <source>
        <dbReference type="ARBA" id="ARBA00022490"/>
    </source>
</evidence>
<dbReference type="InterPro" id="IPR040982">
    <property type="entry name" value="DNA_pol3_finger"/>
</dbReference>
<dbReference type="Pfam" id="PF14480">
    <property type="entry name" value="DNA_pol3_a_NI"/>
    <property type="match status" value="1"/>
</dbReference>
<keyword evidence="8 13" id="KW-0378">Hydrolase</keyword>
<proteinExistence type="inferred from homology"/>
<dbReference type="EC" id="2.7.7.7" evidence="13"/>
<evidence type="ECO:0000256" key="8">
    <source>
        <dbReference type="ARBA" id="ARBA00022801"/>
    </source>
</evidence>
<keyword evidence="4 13" id="KW-0808">Transferase</keyword>
<dbReference type="InterPro" id="IPR006054">
    <property type="entry name" value="DnaQ"/>
</dbReference>
<dbReference type="InterPro" id="IPR003141">
    <property type="entry name" value="Pol/His_phosphatase_N"/>
</dbReference>
<dbReference type="GO" id="GO:0006261">
    <property type="term" value="P:DNA-templated DNA replication"/>
    <property type="evidence" value="ECO:0007669"/>
    <property type="project" value="UniProtKB-UniRule"/>
</dbReference>
<dbReference type="InterPro" id="IPR004805">
    <property type="entry name" value="DnaE2/DnaE/PolC"/>
</dbReference>
<dbReference type="InterPro" id="IPR044923">
    <property type="entry name" value="PolC_middle_finger_sf"/>
</dbReference>
<feature type="domain" description="Exonuclease" evidence="14">
    <location>
        <begin position="423"/>
        <end position="589"/>
    </location>
</feature>
<dbReference type="InterPro" id="IPR004365">
    <property type="entry name" value="NA-bd_OB_tRNA"/>
</dbReference>
<dbReference type="HAMAP" id="MF_00356">
    <property type="entry name" value="DNApol_PolC"/>
    <property type="match status" value="1"/>
</dbReference>
<evidence type="ECO:0000313" key="17">
    <source>
        <dbReference type="Proteomes" id="UP000531594"/>
    </source>
</evidence>
<evidence type="ECO:0000256" key="4">
    <source>
        <dbReference type="ARBA" id="ARBA00022679"/>
    </source>
</evidence>
<dbReference type="Pfam" id="PF17657">
    <property type="entry name" value="DNA_pol3_finger"/>
    <property type="match status" value="1"/>
</dbReference>
<keyword evidence="7 13" id="KW-0540">Nuclease</keyword>